<dbReference type="Proteomes" id="UP001629536">
    <property type="component" value="Unassembled WGS sequence"/>
</dbReference>
<evidence type="ECO:0000256" key="7">
    <source>
        <dbReference type="RuleBase" id="RU363032"/>
    </source>
</evidence>
<dbReference type="RefSeq" id="WP_408105334.1">
    <property type="nucleotide sequence ID" value="NZ_JBFNFH010000016.1"/>
</dbReference>
<feature type="transmembrane region" description="Helical" evidence="7">
    <location>
        <begin position="268"/>
        <end position="288"/>
    </location>
</feature>
<dbReference type="PANTHER" id="PTHR30193:SF37">
    <property type="entry name" value="INNER MEMBRANE ABC TRANSPORTER PERMEASE PROTEIN YCJO"/>
    <property type="match status" value="1"/>
</dbReference>
<feature type="domain" description="ABC transmembrane type-1" evidence="8">
    <location>
        <begin position="75"/>
        <end position="289"/>
    </location>
</feature>
<gene>
    <name evidence="9" type="ORF">ABGF40_06535</name>
</gene>
<keyword evidence="5 7" id="KW-1133">Transmembrane helix</keyword>
<dbReference type="InterPro" id="IPR000515">
    <property type="entry name" value="MetI-like"/>
</dbReference>
<keyword evidence="6 7" id="KW-0472">Membrane</keyword>
<feature type="transmembrane region" description="Helical" evidence="7">
    <location>
        <begin position="165"/>
        <end position="185"/>
    </location>
</feature>
<dbReference type="Pfam" id="PF00528">
    <property type="entry name" value="BPD_transp_1"/>
    <property type="match status" value="1"/>
</dbReference>
<dbReference type="InterPro" id="IPR035906">
    <property type="entry name" value="MetI-like_sf"/>
</dbReference>
<comment type="subcellular location">
    <subcellularLocation>
        <location evidence="1 7">Cell membrane</location>
        <topology evidence="1 7">Multi-pass membrane protein</topology>
    </subcellularLocation>
</comment>
<evidence type="ECO:0000259" key="8">
    <source>
        <dbReference type="PROSITE" id="PS50928"/>
    </source>
</evidence>
<dbReference type="SUPFAM" id="SSF160964">
    <property type="entry name" value="MalF N-terminal region-like"/>
    <property type="match status" value="1"/>
</dbReference>
<feature type="transmembrane region" description="Helical" evidence="7">
    <location>
        <begin position="112"/>
        <end position="133"/>
    </location>
</feature>
<feature type="transmembrane region" description="Helical" evidence="7">
    <location>
        <begin position="215"/>
        <end position="234"/>
    </location>
</feature>
<dbReference type="Gene3D" id="1.10.3720.10">
    <property type="entry name" value="MetI-like"/>
    <property type="match status" value="1"/>
</dbReference>
<proteinExistence type="inferred from homology"/>
<accession>A0ABW9F7R4</accession>
<dbReference type="CDD" id="cd06261">
    <property type="entry name" value="TM_PBP2"/>
    <property type="match status" value="1"/>
</dbReference>
<evidence type="ECO:0000256" key="6">
    <source>
        <dbReference type="ARBA" id="ARBA00023136"/>
    </source>
</evidence>
<keyword evidence="3" id="KW-1003">Cell membrane</keyword>
<protein>
    <submittedName>
        <fullName evidence="9">Sugar ABC transporter permease</fullName>
    </submittedName>
</protein>
<name>A0ABW9F7R4_9FIRM</name>
<keyword evidence="4 7" id="KW-0812">Transmembrane</keyword>
<dbReference type="SUPFAM" id="SSF161098">
    <property type="entry name" value="MetI-like"/>
    <property type="match status" value="1"/>
</dbReference>
<comment type="similarity">
    <text evidence="7">Belongs to the binding-protein-dependent transport system permease family.</text>
</comment>
<organism evidence="9 10">
    <name type="scientific">Helcococcus bovis</name>
    <dbReference type="NCBI Taxonomy" id="3153252"/>
    <lineage>
        <taxon>Bacteria</taxon>
        <taxon>Bacillati</taxon>
        <taxon>Bacillota</taxon>
        <taxon>Tissierellia</taxon>
        <taxon>Tissierellales</taxon>
        <taxon>Peptoniphilaceae</taxon>
        <taxon>Helcococcus</taxon>
    </lineage>
</organism>
<evidence type="ECO:0000256" key="2">
    <source>
        <dbReference type="ARBA" id="ARBA00022448"/>
    </source>
</evidence>
<feature type="transmembrane region" description="Helical" evidence="7">
    <location>
        <begin position="21"/>
        <end position="46"/>
    </location>
</feature>
<reference evidence="9 10" key="1">
    <citation type="journal article" date="2024" name="Front. Microbiol.">
        <title>Pangenomic and biochemical analyses of Helcococcus ovis reveal widespread tetracycline resistance and a novel bacterial species, Helcococcus bovis.</title>
        <authorList>
            <person name="Cunha F."/>
            <person name="Zhai Y."/>
            <person name="Casaro S."/>
            <person name="Jones K.L."/>
            <person name="Hernandez M."/>
            <person name="Bisinotto R.S."/>
            <person name="Kariyawasam S."/>
            <person name="Brown M.B."/>
            <person name="Phillips A."/>
            <person name="Jeong K.C."/>
            <person name="Galvao K.N."/>
        </authorList>
    </citation>
    <scope>NUCLEOTIDE SEQUENCE [LARGE SCALE GENOMIC DNA]</scope>
    <source>
        <strain evidence="9 10">KG197</strain>
    </source>
</reference>
<evidence type="ECO:0000313" key="9">
    <source>
        <dbReference type="EMBL" id="MFM1525332.1"/>
    </source>
</evidence>
<evidence type="ECO:0000256" key="3">
    <source>
        <dbReference type="ARBA" id="ARBA00022475"/>
    </source>
</evidence>
<dbReference type="PANTHER" id="PTHR30193">
    <property type="entry name" value="ABC TRANSPORTER PERMEASE PROTEIN"/>
    <property type="match status" value="1"/>
</dbReference>
<comment type="caution">
    <text evidence="9">The sequence shown here is derived from an EMBL/GenBank/DDBJ whole genome shotgun (WGS) entry which is preliminary data.</text>
</comment>
<keyword evidence="10" id="KW-1185">Reference proteome</keyword>
<evidence type="ECO:0000256" key="1">
    <source>
        <dbReference type="ARBA" id="ARBA00004651"/>
    </source>
</evidence>
<dbReference type="EMBL" id="JBFNFH010000016">
    <property type="protein sequence ID" value="MFM1525332.1"/>
    <property type="molecule type" value="Genomic_DNA"/>
</dbReference>
<dbReference type="PROSITE" id="PS50928">
    <property type="entry name" value="ABC_TM1"/>
    <property type="match status" value="1"/>
</dbReference>
<keyword evidence="2 7" id="KW-0813">Transport</keyword>
<evidence type="ECO:0000256" key="5">
    <source>
        <dbReference type="ARBA" id="ARBA00022989"/>
    </source>
</evidence>
<dbReference type="InterPro" id="IPR051393">
    <property type="entry name" value="ABC_transporter_permease"/>
</dbReference>
<evidence type="ECO:0000313" key="10">
    <source>
        <dbReference type="Proteomes" id="UP001629536"/>
    </source>
</evidence>
<sequence>MKNFKKKFFKYRAENSPKAWLFLLPALIFIGIFNVMPLINTFIISFQRGTLNNPKFNGIKNFQIVLKDPKFHRALTNTFMYAFIVVPIALIISLFIAVAINERIKFKKVFESIFFIPYLTSIIAIGVVFRYMFNGDYGFINHLLSFIDMGPINFLDNPAMSMTTVMIFGIWMGLAFNIIILLTGLRNIDESYYKVADMFGATKFEQFRRITLPQLIPIITFLLLVNFIGAFKIYGQVFAIFNGLPGIAESATTGVFYIYTKFYTENRYGQGMAAAVILFFIILIFTVVQNKILKKISK</sequence>
<evidence type="ECO:0000256" key="4">
    <source>
        <dbReference type="ARBA" id="ARBA00022692"/>
    </source>
</evidence>
<feature type="transmembrane region" description="Helical" evidence="7">
    <location>
        <begin position="79"/>
        <end position="100"/>
    </location>
</feature>